<proteinExistence type="predicted"/>
<protein>
    <submittedName>
        <fullName evidence="1">DUF2642 domain-containing protein</fullName>
    </submittedName>
</protein>
<organism evidence="1 2">
    <name type="scientific">Paenibacillus popilliae</name>
    <name type="common">Bacillus popilliae</name>
    <dbReference type="NCBI Taxonomy" id="78057"/>
    <lineage>
        <taxon>Bacteria</taxon>
        <taxon>Bacillati</taxon>
        <taxon>Bacillota</taxon>
        <taxon>Bacilli</taxon>
        <taxon>Bacillales</taxon>
        <taxon>Paenibacillaceae</taxon>
        <taxon>Paenibacillus</taxon>
    </lineage>
</organism>
<comment type="caution">
    <text evidence="1">The sequence shown here is derived from an EMBL/GenBank/DDBJ whole genome shotgun (WGS) entry which is preliminary data.</text>
</comment>
<name>A0ABY3ART3_PAEPP</name>
<dbReference type="EMBL" id="SADY01000004">
    <property type="protein sequence ID" value="TQR44550.1"/>
    <property type="molecule type" value="Genomic_DNA"/>
</dbReference>
<accession>A0ABY3ART3</accession>
<evidence type="ECO:0000313" key="2">
    <source>
        <dbReference type="Proteomes" id="UP000316208"/>
    </source>
</evidence>
<dbReference type="Proteomes" id="UP000316208">
    <property type="component" value="Unassembled WGS sequence"/>
</dbReference>
<gene>
    <name evidence="1" type="ORF">C7Y44_15660</name>
</gene>
<evidence type="ECO:0000313" key="1">
    <source>
        <dbReference type="EMBL" id="TQR44550.1"/>
    </source>
</evidence>
<sequence>MKKSGETLMWFRANEKELQALLEGISNIVKQAVHDSLLSNPNEDNPIIKRLKVEMKQEMEKLNTPHPPSSPLQEMIERYVNRNVSINTPAGIVEGIITEVGNDYVEIMESEDMVVIVQLANAISLQAG</sequence>
<reference evidence="1 2" key="1">
    <citation type="submission" date="2018-03" db="EMBL/GenBank/DDBJ databases">
        <title>Aerobic endospore-forming bacteria genome sequencing and assembly.</title>
        <authorList>
            <person name="Cavalcante D.A."/>
            <person name="Driks A."/>
            <person name="Putonti C."/>
            <person name="De-Souza M.T."/>
        </authorList>
    </citation>
    <scope>NUCLEOTIDE SEQUENCE [LARGE SCALE GENOMIC DNA]</scope>
    <source>
        <strain evidence="1 2">SDF0028</strain>
    </source>
</reference>
<keyword evidence="2" id="KW-1185">Reference proteome</keyword>